<evidence type="ECO:0000313" key="4">
    <source>
        <dbReference type="Proteomes" id="UP000322667"/>
    </source>
</evidence>
<proteinExistence type="predicted"/>
<gene>
    <name evidence="3" type="ORF">ES332_A05G088100v1</name>
</gene>
<keyword evidence="4" id="KW-1185">Reference proteome</keyword>
<organism evidence="3 4">
    <name type="scientific">Gossypium tomentosum</name>
    <name type="common">Hawaiian cotton</name>
    <name type="synonym">Gossypium sandvicense</name>
    <dbReference type="NCBI Taxonomy" id="34277"/>
    <lineage>
        <taxon>Eukaryota</taxon>
        <taxon>Viridiplantae</taxon>
        <taxon>Streptophyta</taxon>
        <taxon>Embryophyta</taxon>
        <taxon>Tracheophyta</taxon>
        <taxon>Spermatophyta</taxon>
        <taxon>Magnoliopsida</taxon>
        <taxon>eudicotyledons</taxon>
        <taxon>Gunneridae</taxon>
        <taxon>Pentapetalae</taxon>
        <taxon>rosids</taxon>
        <taxon>malvids</taxon>
        <taxon>Malvales</taxon>
        <taxon>Malvaceae</taxon>
        <taxon>Malvoideae</taxon>
        <taxon>Gossypium</taxon>
    </lineage>
</organism>
<sequence>MIYLFTREGGTIYKKPLKRLSKRRGRIRSKTELQLQNLEPGLRCNCFPILRLRSCFEEHTRFLEEKVEQLRNENAHLKKLLSLEAAAAERLPEEREVMQGKKAKQCLESEELHT</sequence>
<accession>A0A5D2QEM1</accession>
<evidence type="ECO:0000256" key="2">
    <source>
        <dbReference type="SAM" id="MobiDB-lite"/>
    </source>
</evidence>
<evidence type="ECO:0000256" key="1">
    <source>
        <dbReference type="SAM" id="Coils"/>
    </source>
</evidence>
<feature type="region of interest" description="Disordered" evidence="2">
    <location>
        <begin position="93"/>
        <end position="114"/>
    </location>
</feature>
<dbReference type="EMBL" id="CM017614">
    <property type="protein sequence ID" value="TYI26035.1"/>
    <property type="molecule type" value="Genomic_DNA"/>
</dbReference>
<name>A0A5D2QEM1_GOSTO</name>
<keyword evidence="1" id="KW-0175">Coiled coil</keyword>
<dbReference type="Proteomes" id="UP000322667">
    <property type="component" value="Chromosome A05"/>
</dbReference>
<feature type="coiled-coil region" evidence="1">
    <location>
        <begin position="53"/>
        <end position="80"/>
    </location>
</feature>
<reference evidence="3 4" key="1">
    <citation type="submission" date="2019-07" db="EMBL/GenBank/DDBJ databases">
        <title>WGS assembly of Gossypium tomentosum.</title>
        <authorList>
            <person name="Chen Z.J."/>
            <person name="Sreedasyam A."/>
            <person name="Ando A."/>
            <person name="Song Q."/>
            <person name="De L."/>
            <person name="Hulse-Kemp A."/>
            <person name="Ding M."/>
            <person name="Ye W."/>
            <person name="Kirkbride R."/>
            <person name="Jenkins J."/>
            <person name="Plott C."/>
            <person name="Lovell J."/>
            <person name="Lin Y.-M."/>
            <person name="Vaughn R."/>
            <person name="Liu B."/>
            <person name="Li W."/>
            <person name="Simpson S."/>
            <person name="Scheffler B."/>
            <person name="Saski C."/>
            <person name="Grover C."/>
            <person name="Hu G."/>
            <person name="Conover J."/>
            <person name="Carlson J."/>
            <person name="Shu S."/>
            <person name="Boston L."/>
            <person name="Williams M."/>
            <person name="Peterson D."/>
            <person name="Mcgee K."/>
            <person name="Jones D."/>
            <person name="Wendel J."/>
            <person name="Stelly D."/>
            <person name="Grimwood J."/>
            <person name="Schmutz J."/>
        </authorList>
    </citation>
    <scope>NUCLEOTIDE SEQUENCE [LARGE SCALE GENOMIC DNA]</scope>
    <source>
        <strain evidence="3">7179.01</strain>
    </source>
</reference>
<protein>
    <submittedName>
        <fullName evidence="3">Uncharacterized protein</fullName>
    </submittedName>
</protein>
<evidence type="ECO:0000313" key="3">
    <source>
        <dbReference type="EMBL" id="TYI26035.1"/>
    </source>
</evidence>
<dbReference type="AlphaFoldDB" id="A0A5D2QEM1"/>